<accession>H7EPV0</accession>
<dbReference type="EMBL" id="AGRW01000055">
    <property type="protein sequence ID" value="EIC00501.1"/>
    <property type="molecule type" value="Genomic_DNA"/>
</dbReference>
<dbReference type="PATRIC" id="fig|907348.3.peg.3013"/>
<dbReference type="Proteomes" id="UP000003571">
    <property type="component" value="Unassembled WGS sequence"/>
</dbReference>
<keyword evidence="3" id="KW-1185">Reference proteome</keyword>
<dbReference type="STRING" id="907348.TresaDRAFT_0595"/>
<evidence type="ECO:0000256" key="1">
    <source>
        <dbReference type="SAM" id="SignalP"/>
    </source>
</evidence>
<reference evidence="2 3" key="1">
    <citation type="submission" date="2011-09" db="EMBL/GenBank/DDBJ databases">
        <title>The draft genome of Treponema saccharophilum DSM 2985.</title>
        <authorList>
            <consortium name="US DOE Joint Genome Institute (JGI-PGF)"/>
            <person name="Lucas S."/>
            <person name="Copeland A."/>
            <person name="Lapidus A."/>
            <person name="Glavina del Rio T."/>
            <person name="Dalin E."/>
            <person name="Tice H."/>
            <person name="Bruce D."/>
            <person name="Goodwin L."/>
            <person name="Pitluck S."/>
            <person name="Peters L."/>
            <person name="Kyrpides N."/>
            <person name="Mavromatis K."/>
            <person name="Ivanova N."/>
            <person name="Markowitz V."/>
            <person name="Cheng J.-F."/>
            <person name="Hugenholtz P."/>
            <person name="Woyke T."/>
            <person name="Wu D."/>
            <person name="Gronow S."/>
            <person name="Wellnitz S."/>
            <person name="Brambilla E."/>
            <person name="Klenk H.-P."/>
            <person name="Eisen J.A."/>
        </authorList>
    </citation>
    <scope>NUCLEOTIDE SEQUENCE [LARGE SCALE GENOMIC DNA]</scope>
    <source>
        <strain evidence="2 3">DSM 2985</strain>
    </source>
</reference>
<proteinExistence type="predicted"/>
<protein>
    <submittedName>
        <fullName evidence="2">Uncharacterized protein</fullName>
    </submittedName>
</protein>
<feature type="signal peptide" evidence="1">
    <location>
        <begin position="1"/>
        <end position="19"/>
    </location>
</feature>
<keyword evidence="1" id="KW-0732">Signal</keyword>
<dbReference type="InterPro" id="IPR010727">
    <property type="entry name" value="DUF1302"/>
</dbReference>
<organism evidence="2 3">
    <name type="scientific">Treponema saccharophilum DSM 2985</name>
    <dbReference type="NCBI Taxonomy" id="907348"/>
    <lineage>
        <taxon>Bacteria</taxon>
        <taxon>Pseudomonadati</taxon>
        <taxon>Spirochaetota</taxon>
        <taxon>Spirochaetia</taxon>
        <taxon>Spirochaetales</taxon>
        <taxon>Treponemataceae</taxon>
        <taxon>Treponema</taxon>
    </lineage>
</organism>
<dbReference type="eggNOG" id="COG3103">
    <property type="taxonomic scope" value="Bacteria"/>
</dbReference>
<evidence type="ECO:0000313" key="3">
    <source>
        <dbReference type="Proteomes" id="UP000003571"/>
    </source>
</evidence>
<name>H7EPV0_9SPIR</name>
<comment type="caution">
    <text evidence="2">The sequence shown here is derived from an EMBL/GenBank/DDBJ whole genome shotgun (WGS) entry which is preliminary data.</text>
</comment>
<dbReference type="AlphaFoldDB" id="H7EPV0"/>
<dbReference type="SUPFAM" id="SSF56935">
    <property type="entry name" value="Porins"/>
    <property type="match status" value="1"/>
</dbReference>
<dbReference type="Pfam" id="PF06980">
    <property type="entry name" value="DUF1302"/>
    <property type="match status" value="1"/>
</dbReference>
<gene>
    <name evidence="2" type="ORF">TresaDRAFT_0595</name>
</gene>
<evidence type="ECO:0000313" key="2">
    <source>
        <dbReference type="EMBL" id="EIC00501.1"/>
    </source>
</evidence>
<sequence>MKKVLSLIFHLSIFIFSLASQEVKFSGEAGSFWAGAIRSKNRGDFVLGDTYLNGKFEAFYNKSSAYAEGRAGFDETENKTYAELKEIYLDYTTDFWSLRAGRQKAAWGKADGIDIVNVLCPKDYSSTRALFDDEYFAIDSVRFSLNKGNLSLDAYFIPIFTAAELPKEQKAQLSSIELPEKNIKNTEYALKLSGYFSRFDISLYGFYGWEDMPFLDYAPKIENGTQTEIEINAEYKKMAMFGADAAIPIGETVLRLEGAFFPKRHFQTAAQKILSGGENTEEHNNLAALAGLDWMREGWTFTAQYFCDSLFGETENLERTRKFEHGTTLSISKSLLSETLKLSASGVLMLKDFDSAIELSGEYSFSDSIFLELGGYIFNEGKETGTYGKYKDYSSIYLKARYVF</sequence>
<dbReference type="RefSeq" id="WP_002706737.1">
    <property type="nucleotide sequence ID" value="NZ_AGRW01000055.1"/>
</dbReference>
<feature type="chain" id="PRO_5003609325" evidence="1">
    <location>
        <begin position="20"/>
        <end position="404"/>
    </location>
</feature>
<dbReference type="OrthoDB" id="9801336at2"/>